<organism evidence="11 12">
    <name type="scientific">Sulfuricella denitrificans (strain DSM 22764 / NBRC 105220 / skB26)</name>
    <dbReference type="NCBI Taxonomy" id="1163617"/>
    <lineage>
        <taxon>Bacteria</taxon>
        <taxon>Pseudomonadati</taxon>
        <taxon>Pseudomonadota</taxon>
        <taxon>Betaproteobacteria</taxon>
        <taxon>Nitrosomonadales</taxon>
        <taxon>Sulfuricellaceae</taxon>
        <taxon>Sulfuricella</taxon>
    </lineage>
</organism>
<dbReference type="HAMAP" id="MF_00415">
    <property type="entry name" value="FlgH"/>
    <property type="match status" value="1"/>
</dbReference>
<evidence type="ECO:0000256" key="2">
    <source>
        <dbReference type="ARBA" id="ARBA00004370"/>
    </source>
</evidence>
<gene>
    <name evidence="9" type="primary">flgH</name>
    <name evidence="11" type="ORF">SCD_n01698</name>
</gene>
<sequence length="240" mass="25213">MKALKILFGMMLFLSLNFLVGCSTVPSTNVHQPMSVRPAPAPERVASGGAIYQASYSRPLFEDRRARNIGDVLTINIVESTSASKNVSSTAGKTSSVAETAATPTIFGYTPSPSKLGVAGILGGAANFDTSVTASGSQKFEGKGDSSQKNALLGMLTVTVIDVLPNGNLLVSGEKQMGINEGTEYIRFSGVVNPSTISSANVVVSTQVADARIEFKGRGEMDSAQVMGWMTKFFLSVLPF</sequence>
<comment type="function">
    <text evidence="1 9">Assembles around the rod to form the L-ring and probably protects the motor/basal body from shearing forces during rotation.</text>
</comment>
<dbReference type="PANTHER" id="PTHR34933:SF3">
    <property type="entry name" value="FLAGELLAR L-RING PROTEIN"/>
    <property type="match status" value="1"/>
</dbReference>
<dbReference type="GO" id="GO:0003774">
    <property type="term" value="F:cytoskeletal motor activity"/>
    <property type="evidence" value="ECO:0007669"/>
    <property type="project" value="InterPro"/>
</dbReference>
<keyword evidence="9" id="KW-0449">Lipoprotein</keyword>
<dbReference type="PROSITE" id="PS51257">
    <property type="entry name" value="PROKAR_LIPOPROTEIN"/>
    <property type="match status" value="1"/>
</dbReference>
<accession>S6ALF4</accession>
<feature type="chain" id="PRO_5008975835" description="Flagellar L-ring protein" evidence="10">
    <location>
        <begin position="22"/>
        <end position="240"/>
    </location>
</feature>
<dbReference type="PANTHER" id="PTHR34933">
    <property type="entry name" value="FLAGELLAR L-RING PROTEIN"/>
    <property type="match status" value="1"/>
</dbReference>
<dbReference type="AlphaFoldDB" id="S6ALF4"/>
<evidence type="ECO:0000256" key="3">
    <source>
        <dbReference type="ARBA" id="ARBA00006929"/>
    </source>
</evidence>
<dbReference type="GO" id="GO:0071973">
    <property type="term" value="P:bacterial-type flagellum-dependent cell motility"/>
    <property type="evidence" value="ECO:0007669"/>
    <property type="project" value="InterPro"/>
</dbReference>
<evidence type="ECO:0000256" key="6">
    <source>
        <dbReference type="ARBA" id="ARBA00023136"/>
    </source>
</evidence>
<dbReference type="InterPro" id="IPR000527">
    <property type="entry name" value="Flag_Lring"/>
</dbReference>
<dbReference type="eggNOG" id="COG2063">
    <property type="taxonomic scope" value="Bacteria"/>
</dbReference>
<evidence type="ECO:0000256" key="8">
    <source>
        <dbReference type="ARBA" id="ARBA00023237"/>
    </source>
</evidence>
<evidence type="ECO:0000256" key="10">
    <source>
        <dbReference type="SAM" id="SignalP"/>
    </source>
</evidence>
<dbReference type="HOGENOM" id="CLU_069313_0_0_4"/>
<comment type="subunit">
    <text evidence="4 9">The basal body constitutes a major portion of the flagellar organelle and consists of four rings (L,P,S, and M) mounted on a central rod.</text>
</comment>
<feature type="signal peptide" evidence="10">
    <location>
        <begin position="1"/>
        <end position="21"/>
    </location>
</feature>
<keyword evidence="7 9" id="KW-0975">Bacterial flagellum</keyword>
<dbReference type="EMBL" id="AP013066">
    <property type="protein sequence ID" value="BAN35519.1"/>
    <property type="molecule type" value="Genomic_DNA"/>
</dbReference>
<evidence type="ECO:0000313" key="12">
    <source>
        <dbReference type="Proteomes" id="UP000015559"/>
    </source>
</evidence>
<dbReference type="STRING" id="1163617.SCD_n01698"/>
<keyword evidence="11" id="KW-0969">Cilium</keyword>
<evidence type="ECO:0000256" key="7">
    <source>
        <dbReference type="ARBA" id="ARBA00023143"/>
    </source>
</evidence>
<dbReference type="RefSeq" id="WP_009205524.1">
    <property type="nucleotide sequence ID" value="NC_022357.1"/>
</dbReference>
<reference evidence="11 12" key="1">
    <citation type="journal article" date="2012" name="Appl. Environ. Microbiol.">
        <title>Draft genome sequence of a psychrotolerant sulfur-oxidizing bacterium, Sulfuricella denitrificans skB26, and proteomic insights into cold adaptation.</title>
        <authorList>
            <person name="Watanabe T."/>
            <person name="Kojima H."/>
            <person name="Fukui M."/>
        </authorList>
    </citation>
    <scope>NUCLEOTIDE SEQUENCE [LARGE SCALE GENOMIC DNA]</scope>
    <source>
        <strain evidence="12">skB26</strain>
    </source>
</reference>
<keyword evidence="11" id="KW-0966">Cell projection</keyword>
<keyword evidence="11" id="KW-0282">Flagellum</keyword>
<keyword evidence="6 9" id="KW-0472">Membrane</keyword>
<dbReference type="Proteomes" id="UP000015559">
    <property type="component" value="Chromosome"/>
</dbReference>
<dbReference type="PRINTS" id="PR01008">
    <property type="entry name" value="FLGLRINGFLGH"/>
</dbReference>
<dbReference type="GO" id="GO:0009427">
    <property type="term" value="C:bacterial-type flagellum basal body, distal rod, L ring"/>
    <property type="evidence" value="ECO:0007669"/>
    <property type="project" value="InterPro"/>
</dbReference>
<proteinExistence type="inferred from homology"/>
<name>S6ALF4_SULDS</name>
<comment type="similarity">
    <text evidence="3 9">Belongs to the FlgH family.</text>
</comment>
<dbReference type="GO" id="GO:0009279">
    <property type="term" value="C:cell outer membrane"/>
    <property type="evidence" value="ECO:0007669"/>
    <property type="project" value="UniProtKB-SubCell"/>
</dbReference>
<evidence type="ECO:0000256" key="9">
    <source>
        <dbReference type="HAMAP-Rule" id="MF_00415"/>
    </source>
</evidence>
<keyword evidence="5 9" id="KW-0732">Signal</keyword>
<protein>
    <recommendedName>
        <fullName evidence="9">Flagellar L-ring protein</fullName>
    </recommendedName>
    <alternativeName>
        <fullName evidence="9">Basal body L-ring protein</fullName>
    </alternativeName>
</protein>
<evidence type="ECO:0000256" key="4">
    <source>
        <dbReference type="ARBA" id="ARBA00011439"/>
    </source>
</evidence>
<keyword evidence="12" id="KW-1185">Reference proteome</keyword>
<dbReference type="KEGG" id="sdr:SCD_n01698"/>
<evidence type="ECO:0000256" key="5">
    <source>
        <dbReference type="ARBA" id="ARBA00022729"/>
    </source>
</evidence>
<keyword evidence="8 9" id="KW-0998">Cell outer membrane</keyword>
<dbReference type="Pfam" id="PF02107">
    <property type="entry name" value="FlgH"/>
    <property type="match status" value="1"/>
</dbReference>
<evidence type="ECO:0000313" key="11">
    <source>
        <dbReference type="EMBL" id="BAN35519.1"/>
    </source>
</evidence>
<evidence type="ECO:0000256" key="1">
    <source>
        <dbReference type="ARBA" id="ARBA00002591"/>
    </source>
</evidence>
<comment type="subcellular location">
    <subcellularLocation>
        <location evidence="9">Cell outer membrane</location>
        <topology evidence="9">Lipid-anchor</topology>
    </subcellularLocation>
    <subcellularLocation>
        <location evidence="9">Bacterial flagellum basal body</location>
    </subcellularLocation>
    <subcellularLocation>
        <location evidence="2">Membrane</location>
    </subcellularLocation>
</comment>